<dbReference type="InterPro" id="IPR003439">
    <property type="entry name" value="ABC_transporter-like_ATP-bd"/>
</dbReference>
<dbReference type="PANTHER" id="PTHR43335:SF4">
    <property type="entry name" value="ABC TRANSPORTER, ATP-BINDING PROTEIN"/>
    <property type="match status" value="1"/>
</dbReference>
<keyword evidence="3" id="KW-0547">Nucleotide-binding</keyword>
<protein>
    <submittedName>
        <fullName evidence="7">ABC transporter ATP-binding protein</fullName>
    </submittedName>
</protein>
<dbReference type="EMBL" id="BAAANY010000002">
    <property type="protein sequence ID" value="GAA1658880.1"/>
    <property type="molecule type" value="Genomic_DNA"/>
</dbReference>
<feature type="region of interest" description="Disordered" evidence="5">
    <location>
        <begin position="325"/>
        <end position="387"/>
    </location>
</feature>
<evidence type="ECO:0000313" key="8">
    <source>
        <dbReference type="Proteomes" id="UP001500618"/>
    </source>
</evidence>
<dbReference type="PROSITE" id="PS00211">
    <property type="entry name" value="ABC_TRANSPORTER_1"/>
    <property type="match status" value="1"/>
</dbReference>
<keyword evidence="2" id="KW-0813">Transport</keyword>
<evidence type="ECO:0000256" key="1">
    <source>
        <dbReference type="ARBA" id="ARBA00005417"/>
    </source>
</evidence>
<dbReference type="Proteomes" id="UP001500618">
    <property type="component" value="Unassembled WGS sequence"/>
</dbReference>
<dbReference type="InterPro" id="IPR003593">
    <property type="entry name" value="AAA+_ATPase"/>
</dbReference>
<reference evidence="7 8" key="1">
    <citation type="journal article" date="2019" name="Int. J. Syst. Evol. Microbiol.">
        <title>The Global Catalogue of Microorganisms (GCM) 10K type strain sequencing project: providing services to taxonomists for standard genome sequencing and annotation.</title>
        <authorList>
            <consortium name="The Broad Institute Genomics Platform"/>
            <consortium name="The Broad Institute Genome Sequencing Center for Infectious Disease"/>
            <person name="Wu L."/>
            <person name="Ma J."/>
        </authorList>
    </citation>
    <scope>NUCLEOTIDE SEQUENCE [LARGE SCALE GENOMIC DNA]</scope>
    <source>
        <strain evidence="7 8">JCM 14718</strain>
    </source>
</reference>
<keyword evidence="4 7" id="KW-0067">ATP-binding</keyword>
<dbReference type="PROSITE" id="PS50893">
    <property type="entry name" value="ABC_TRANSPORTER_2"/>
    <property type="match status" value="1"/>
</dbReference>
<evidence type="ECO:0000259" key="6">
    <source>
        <dbReference type="PROSITE" id="PS50893"/>
    </source>
</evidence>
<name>A0ABN2FT57_9ACTN</name>
<dbReference type="InterPro" id="IPR027417">
    <property type="entry name" value="P-loop_NTPase"/>
</dbReference>
<keyword evidence="8" id="KW-1185">Reference proteome</keyword>
<evidence type="ECO:0000313" key="7">
    <source>
        <dbReference type="EMBL" id="GAA1658880.1"/>
    </source>
</evidence>
<feature type="domain" description="ABC transporter" evidence="6">
    <location>
        <begin position="14"/>
        <end position="245"/>
    </location>
</feature>
<evidence type="ECO:0000256" key="5">
    <source>
        <dbReference type="SAM" id="MobiDB-lite"/>
    </source>
</evidence>
<dbReference type="Gene3D" id="3.40.50.300">
    <property type="entry name" value="P-loop containing nucleotide triphosphate hydrolases"/>
    <property type="match status" value="1"/>
</dbReference>
<evidence type="ECO:0000256" key="3">
    <source>
        <dbReference type="ARBA" id="ARBA00022741"/>
    </source>
</evidence>
<gene>
    <name evidence="7" type="ORF">GCM10009765_05240</name>
</gene>
<dbReference type="SMART" id="SM00382">
    <property type="entry name" value="AAA"/>
    <property type="match status" value="1"/>
</dbReference>
<dbReference type="Pfam" id="PF00005">
    <property type="entry name" value="ABC_tran"/>
    <property type="match status" value="1"/>
</dbReference>
<comment type="similarity">
    <text evidence="1">Belongs to the ABC transporter superfamily.</text>
</comment>
<organism evidence="7 8">
    <name type="scientific">Fodinicola feengrottensis</name>
    <dbReference type="NCBI Taxonomy" id="435914"/>
    <lineage>
        <taxon>Bacteria</taxon>
        <taxon>Bacillati</taxon>
        <taxon>Actinomycetota</taxon>
        <taxon>Actinomycetes</taxon>
        <taxon>Mycobacteriales</taxon>
        <taxon>Fodinicola</taxon>
    </lineage>
</organism>
<dbReference type="PANTHER" id="PTHR43335">
    <property type="entry name" value="ABC TRANSPORTER, ATP-BINDING PROTEIN"/>
    <property type="match status" value="1"/>
</dbReference>
<dbReference type="InterPro" id="IPR017871">
    <property type="entry name" value="ABC_transporter-like_CS"/>
</dbReference>
<evidence type="ECO:0000256" key="4">
    <source>
        <dbReference type="ARBA" id="ARBA00022840"/>
    </source>
</evidence>
<dbReference type="GO" id="GO:0005524">
    <property type="term" value="F:ATP binding"/>
    <property type="evidence" value="ECO:0007669"/>
    <property type="project" value="UniProtKB-KW"/>
</dbReference>
<sequence>MAGLPGVASGVPAIEVSGLHKEFRGLRGGRRVALHDMNMLVEAGTVHGFLGPNGAGKTTTIRSLLGLIRPDAGEMNIFGHEVPRDLRSVIQNIGTVVEGAQFFGNFSARRNLRMLATLAKVRSTRVDEVLELVGLRDRAGDKVKGFSLGMRQRLAIGATLLKEPLLLILDEPNNGLDPAGIREIRDLMRALGDGGVTVLLSSHQLLEVQQVCDSVSIVAHGRHVVTGPVSDVLATAARGEVLVRVDEPQTAAGLLRDAGMTVTTRPDHLIVTDVDDPARITQLLARRRLYVSELTPLEPDLEDVFLELTGTAPGATEAEGELARGNEGLPSYAPQHAPTPALPGRHAAPDEPQPVMAGDVPGMDLRDEANDLLDQTIGAPPPFRGEA</sequence>
<evidence type="ECO:0000256" key="2">
    <source>
        <dbReference type="ARBA" id="ARBA00022448"/>
    </source>
</evidence>
<proteinExistence type="inferred from homology"/>
<dbReference type="SUPFAM" id="SSF52540">
    <property type="entry name" value="P-loop containing nucleoside triphosphate hydrolases"/>
    <property type="match status" value="1"/>
</dbReference>
<accession>A0ABN2FT57</accession>
<comment type="caution">
    <text evidence="7">The sequence shown here is derived from an EMBL/GenBank/DDBJ whole genome shotgun (WGS) entry which is preliminary data.</text>
</comment>